<reference evidence="1 2" key="1">
    <citation type="submission" date="2019-04" db="EMBL/GenBank/DDBJ databases">
        <title>An improved genome assembly and genetic linkage map for asparagus bean, Vigna unguiculata ssp. sesquipedialis.</title>
        <authorList>
            <person name="Xia Q."/>
            <person name="Zhang R."/>
            <person name="Dong Y."/>
        </authorList>
    </citation>
    <scope>NUCLEOTIDE SEQUENCE [LARGE SCALE GENOMIC DNA]</scope>
    <source>
        <tissue evidence="1">Leaf</tissue>
    </source>
</reference>
<name>A0A4D6MHG6_VIGUN</name>
<accession>A0A4D6MHG6</accession>
<keyword evidence="2" id="KW-1185">Reference proteome</keyword>
<organism evidence="1 2">
    <name type="scientific">Vigna unguiculata</name>
    <name type="common">Cowpea</name>
    <dbReference type="NCBI Taxonomy" id="3917"/>
    <lineage>
        <taxon>Eukaryota</taxon>
        <taxon>Viridiplantae</taxon>
        <taxon>Streptophyta</taxon>
        <taxon>Embryophyta</taxon>
        <taxon>Tracheophyta</taxon>
        <taxon>Spermatophyta</taxon>
        <taxon>Magnoliopsida</taxon>
        <taxon>eudicotyledons</taxon>
        <taxon>Gunneridae</taxon>
        <taxon>Pentapetalae</taxon>
        <taxon>rosids</taxon>
        <taxon>fabids</taxon>
        <taxon>Fabales</taxon>
        <taxon>Fabaceae</taxon>
        <taxon>Papilionoideae</taxon>
        <taxon>50 kb inversion clade</taxon>
        <taxon>NPAAA clade</taxon>
        <taxon>indigoferoid/millettioid clade</taxon>
        <taxon>Phaseoleae</taxon>
        <taxon>Vigna</taxon>
    </lineage>
</organism>
<gene>
    <name evidence="1" type="ORF">DEO72_LG7g2174</name>
</gene>
<evidence type="ECO:0000313" key="2">
    <source>
        <dbReference type="Proteomes" id="UP000501690"/>
    </source>
</evidence>
<dbReference type="EMBL" id="CP039351">
    <property type="protein sequence ID" value="QCE00883.1"/>
    <property type="molecule type" value="Genomic_DNA"/>
</dbReference>
<dbReference type="Proteomes" id="UP000501690">
    <property type="component" value="Linkage Group LG7"/>
</dbReference>
<protein>
    <submittedName>
        <fullName evidence="1">Uncharacterized protein</fullName>
    </submittedName>
</protein>
<proteinExistence type="predicted"/>
<dbReference type="AlphaFoldDB" id="A0A4D6MHG6"/>
<sequence length="107" mass="10481">MCPFNLLFGSLLINDHGDSLFGHSWALSDIKVALSVSDYYSAGTTVGCAVKVGGAGTTVGCGMEVGGVSTMVGSSVSTIIGCGDGMDVDGVVTPARCGVGTLASDGA</sequence>
<evidence type="ECO:0000313" key="1">
    <source>
        <dbReference type="EMBL" id="QCE00883.1"/>
    </source>
</evidence>